<dbReference type="Ensembl" id="ENSPTXT00000015623.1">
    <property type="protein sequence ID" value="ENSPTXP00000015153.1"/>
    <property type="gene ID" value="ENSPTXG00000010465.1"/>
</dbReference>
<organism evidence="1 2">
    <name type="scientific">Pseudonaja textilis</name>
    <name type="common">Eastern brown snake</name>
    <dbReference type="NCBI Taxonomy" id="8673"/>
    <lineage>
        <taxon>Eukaryota</taxon>
        <taxon>Metazoa</taxon>
        <taxon>Chordata</taxon>
        <taxon>Craniata</taxon>
        <taxon>Vertebrata</taxon>
        <taxon>Euteleostomi</taxon>
        <taxon>Lepidosauria</taxon>
        <taxon>Squamata</taxon>
        <taxon>Bifurcata</taxon>
        <taxon>Unidentata</taxon>
        <taxon>Episquamata</taxon>
        <taxon>Toxicofera</taxon>
        <taxon>Serpentes</taxon>
        <taxon>Colubroidea</taxon>
        <taxon>Elapidae</taxon>
        <taxon>Hydrophiinae</taxon>
        <taxon>Pseudonaja</taxon>
    </lineage>
</organism>
<evidence type="ECO:0000313" key="2">
    <source>
        <dbReference type="Proteomes" id="UP000472273"/>
    </source>
</evidence>
<reference evidence="1" key="2">
    <citation type="submission" date="2025-09" db="UniProtKB">
        <authorList>
            <consortium name="Ensembl"/>
        </authorList>
    </citation>
    <scope>IDENTIFICATION</scope>
</reference>
<dbReference type="AlphaFoldDB" id="A0A670Z0C6"/>
<sequence>MAASALKVALVPYILPERCYEELVVNLNLLHGEAGSSPPPTAGPCRP</sequence>
<protein>
    <submittedName>
        <fullName evidence="1">Uncharacterized protein</fullName>
    </submittedName>
</protein>
<name>A0A670Z0C6_PSETE</name>
<reference evidence="1" key="1">
    <citation type="submission" date="2025-08" db="UniProtKB">
        <authorList>
            <consortium name="Ensembl"/>
        </authorList>
    </citation>
    <scope>IDENTIFICATION</scope>
</reference>
<evidence type="ECO:0000313" key="1">
    <source>
        <dbReference type="Ensembl" id="ENSPTXP00000015153.1"/>
    </source>
</evidence>
<proteinExistence type="predicted"/>
<keyword evidence="2" id="KW-1185">Reference proteome</keyword>
<accession>A0A670Z0C6</accession>
<dbReference type="Proteomes" id="UP000472273">
    <property type="component" value="Unplaced"/>
</dbReference>